<comment type="function">
    <text evidence="1">Involved in the proteasome-dependent degradation of fructose-1,6-bisphosphatase.</text>
</comment>
<reference evidence="5 6" key="1">
    <citation type="journal article" date="2020" name="Genome Biol. Evol.">
        <title>A new high-quality draft genome assembly of the Chinese cordyceps Ophiocordyceps sinensis.</title>
        <authorList>
            <person name="Shu R."/>
            <person name="Zhang J."/>
            <person name="Meng Q."/>
            <person name="Zhang H."/>
            <person name="Zhou G."/>
            <person name="Li M."/>
            <person name="Wu P."/>
            <person name="Zhao Y."/>
            <person name="Chen C."/>
            <person name="Qin Q."/>
        </authorList>
    </citation>
    <scope>NUCLEOTIDE SEQUENCE [LARGE SCALE GENOMIC DNA]</scope>
    <source>
        <strain evidence="5 6">IOZ07</strain>
    </source>
</reference>
<dbReference type="InterPro" id="IPR006594">
    <property type="entry name" value="LisH"/>
</dbReference>
<comment type="caution">
    <text evidence="5">The sequence shown here is derived from an EMBL/GenBank/DDBJ whole genome shotgun (WGS) entry which is preliminary data.</text>
</comment>
<dbReference type="InterPro" id="IPR001870">
    <property type="entry name" value="B30.2/SPRY"/>
</dbReference>
<feature type="compositionally biased region" description="Low complexity" evidence="2">
    <location>
        <begin position="1"/>
        <end position="27"/>
    </location>
</feature>
<dbReference type="PROSITE" id="PS50897">
    <property type="entry name" value="CTLH"/>
    <property type="match status" value="1"/>
</dbReference>
<dbReference type="PROSITE" id="PS50896">
    <property type="entry name" value="LISH"/>
    <property type="match status" value="1"/>
</dbReference>
<dbReference type="SMART" id="SM00757">
    <property type="entry name" value="CRA"/>
    <property type="match status" value="1"/>
</dbReference>
<organism evidence="5 6">
    <name type="scientific">Ophiocordyceps sinensis</name>
    <dbReference type="NCBI Taxonomy" id="72228"/>
    <lineage>
        <taxon>Eukaryota</taxon>
        <taxon>Fungi</taxon>
        <taxon>Dikarya</taxon>
        <taxon>Ascomycota</taxon>
        <taxon>Pezizomycotina</taxon>
        <taxon>Sordariomycetes</taxon>
        <taxon>Hypocreomycetidae</taxon>
        <taxon>Hypocreales</taxon>
        <taxon>Ophiocordycipitaceae</taxon>
        <taxon>Ophiocordyceps</taxon>
    </lineage>
</organism>
<dbReference type="Pfam" id="PF10607">
    <property type="entry name" value="CTLH"/>
    <property type="match status" value="1"/>
</dbReference>
<evidence type="ECO:0000313" key="6">
    <source>
        <dbReference type="Proteomes" id="UP000557566"/>
    </source>
</evidence>
<dbReference type="Gene3D" id="2.60.120.920">
    <property type="match status" value="1"/>
</dbReference>
<dbReference type="InterPro" id="IPR050618">
    <property type="entry name" value="Ubq-SigPath_Reg"/>
</dbReference>
<feature type="region of interest" description="Disordered" evidence="2">
    <location>
        <begin position="522"/>
        <end position="542"/>
    </location>
</feature>
<dbReference type="InterPro" id="IPR043136">
    <property type="entry name" value="B30.2/SPRY_sf"/>
</dbReference>
<evidence type="ECO:0008006" key="7">
    <source>
        <dbReference type="Google" id="ProtNLM"/>
    </source>
</evidence>
<gene>
    <name evidence="5" type="ORF">G6O67_001104</name>
</gene>
<protein>
    <recommendedName>
        <fullName evidence="7">Protein SSH4</fullName>
    </recommendedName>
</protein>
<dbReference type="Proteomes" id="UP000557566">
    <property type="component" value="Unassembled WGS sequence"/>
</dbReference>
<feature type="domain" description="CTLH" evidence="4">
    <location>
        <begin position="465"/>
        <end position="522"/>
    </location>
</feature>
<keyword evidence="6" id="KW-1185">Reference proteome</keyword>
<name>A0A8H4PX67_9HYPO</name>
<evidence type="ECO:0000313" key="5">
    <source>
        <dbReference type="EMBL" id="KAF4511903.1"/>
    </source>
</evidence>
<dbReference type="AlphaFoldDB" id="A0A8H4PX67"/>
<accession>A0A8H4PX67</accession>
<dbReference type="SUPFAM" id="SSF49899">
    <property type="entry name" value="Concanavalin A-like lectins/glucanases"/>
    <property type="match status" value="1"/>
</dbReference>
<dbReference type="PANTHER" id="PTHR12864">
    <property type="entry name" value="RAN BINDING PROTEIN 9-RELATED"/>
    <property type="match status" value="1"/>
</dbReference>
<evidence type="ECO:0000256" key="1">
    <source>
        <dbReference type="ARBA" id="ARBA00002343"/>
    </source>
</evidence>
<evidence type="ECO:0000259" key="4">
    <source>
        <dbReference type="PROSITE" id="PS50897"/>
    </source>
</evidence>
<evidence type="ECO:0000256" key="2">
    <source>
        <dbReference type="SAM" id="MobiDB-lite"/>
    </source>
</evidence>
<feature type="region of interest" description="Disordered" evidence="2">
    <location>
        <begin position="1"/>
        <end position="48"/>
    </location>
</feature>
<proteinExistence type="predicted"/>
<dbReference type="InterPro" id="IPR013320">
    <property type="entry name" value="ConA-like_dom_sf"/>
</dbReference>
<dbReference type="PROSITE" id="PS50188">
    <property type="entry name" value="B302_SPRY"/>
    <property type="match status" value="1"/>
</dbReference>
<dbReference type="SMART" id="SM00449">
    <property type="entry name" value="SPRY"/>
    <property type="match status" value="1"/>
</dbReference>
<dbReference type="InterPro" id="IPR003877">
    <property type="entry name" value="SPRY_dom"/>
</dbReference>
<feature type="domain" description="B30.2/SPRY" evidence="3">
    <location>
        <begin position="187"/>
        <end position="379"/>
    </location>
</feature>
<dbReference type="InterPro" id="IPR006595">
    <property type="entry name" value="CTLH_C"/>
</dbReference>
<dbReference type="InterPro" id="IPR035782">
    <property type="entry name" value="SPRY_RanBP9/10"/>
</dbReference>
<sequence length="686" mass="75313">MYNSFGQGSSGLSSSDSSNGSSGHSPSRAASPYTPAAPRPADSSNFYSHPARTSLLSADGQLLVDTVPGLAGIPRGDSIVMDTSANDDMRHVWSASGSLPSFSRAFDRFTQPPEADGSSSRGEGQFFVPSYLRGSTYMHALEEAHKAKVQAQKETKRSTGNGVTNSANAFTQASLPPGAHRGLAHNVIERQPAPAADNDAALAPLPTRWNKDDAWTGIDLQPDDLSVRYTGPKTHHERDHEASAARADHYVSPQCGLYYFEVQILHGKRDDTTIAIGFSTKGASLSRPVGWEPESWGYHGDDGRCFSGQNIGRPYGPTFNVGDVVGCGVNFRDHTAFFTKNGVKLGVAFHDVVRSQLYPSVSLKKPGEHILVNFGQSPFVYNIDDLMREQRDKIQADIDAADTSRLEAGMSETDLIQTLVLEFLQHDGYVETARAFAEDMRKQKQALNLDPSANVEGINIKDEEDANNRQRIRRCILEGDIDRALKYTNAYYPQVLQDHDEVYFKLRCRKFIEMLRKAAQMRAAHDPRRSHGHGTASHEMDVDSNGADAAAWGERMDMDGSEQQTELMRLEQSMLEYGQALEAQYANNPRKEVSNALVEIWALVAYSNPLKEPQVSRLLDRKGRAAVAEELNSAILSSLGKSSRACLEKVYAQTSVLLEDLRRDGGPGAFVSLQSLMEDIAASPRI</sequence>
<dbReference type="Pfam" id="PF00622">
    <property type="entry name" value="SPRY"/>
    <property type="match status" value="1"/>
</dbReference>
<dbReference type="SMART" id="SM00668">
    <property type="entry name" value="CTLH"/>
    <property type="match status" value="1"/>
</dbReference>
<dbReference type="OrthoDB" id="25503at2759"/>
<evidence type="ECO:0000259" key="3">
    <source>
        <dbReference type="PROSITE" id="PS50188"/>
    </source>
</evidence>
<dbReference type="InterPro" id="IPR024964">
    <property type="entry name" value="CTLH/CRA"/>
</dbReference>
<dbReference type="EMBL" id="JAAVMX010000002">
    <property type="protein sequence ID" value="KAF4511903.1"/>
    <property type="molecule type" value="Genomic_DNA"/>
</dbReference>
<dbReference type="CDD" id="cd12909">
    <property type="entry name" value="SPRY_RanBP9_10"/>
    <property type="match status" value="1"/>
</dbReference>
<dbReference type="InterPro" id="IPR013144">
    <property type="entry name" value="CRA_dom"/>
</dbReference>